<dbReference type="RefSeq" id="WP_126380912.1">
    <property type="nucleotide sequence ID" value="NZ_AP017378.1"/>
</dbReference>
<evidence type="ECO:0000256" key="4">
    <source>
        <dbReference type="ARBA" id="ARBA00022679"/>
    </source>
</evidence>
<dbReference type="SMART" id="SM00388">
    <property type="entry name" value="HisKA"/>
    <property type="match status" value="1"/>
</dbReference>
<gene>
    <name evidence="12" type="ORF">DFE_3189</name>
</gene>
<keyword evidence="6 12" id="KW-0418">Kinase</keyword>
<dbReference type="GO" id="GO:0000155">
    <property type="term" value="F:phosphorelay sensor kinase activity"/>
    <property type="evidence" value="ECO:0007669"/>
    <property type="project" value="InterPro"/>
</dbReference>
<dbReference type="Pfam" id="PF00512">
    <property type="entry name" value="HisKA"/>
    <property type="match status" value="1"/>
</dbReference>
<dbReference type="PANTHER" id="PTHR43065">
    <property type="entry name" value="SENSOR HISTIDINE KINASE"/>
    <property type="match status" value="1"/>
</dbReference>
<evidence type="ECO:0000259" key="10">
    <source>
        <dbReference type="PROSITE" id="PS50112"/>
    </source>
</evidence>
<comment type="catalytic activity">
    <reaction evidence="1">
        <text>ATP + protein L-histidine = ADP + protein N-phospho-L-histidine.</text>
        <dbReference type="EC" id="2.7.13.3"/>
    </reaction>
</comment>
<evidence type="ECO:0000256" key="8">
    <source>
        <dbReference type="ARBA" id="ARBA00023012"/>
    </source>
</evidence>
<dbReference type="PANTHER" id="PTHR43065:SF10">
    <property type="entry name" value="PEROXIDE STRESS-ACTIVATED HISTIDINE KINASE MAK3"/>
    <property type="match status" value="1"/>
</dbReference>
<keyword evidence="13" id="KW-1185">Reference proteome</keyword>
<proteinExistence type="predicted"/>
<dbReference type="CDD" id="cd00130">
    <property type="entry name" value="PAS"/>
    <property type="match status" value="1"/>
</dbReference>
<dbReference type="PROSITE" id="PS50112">
    <property type="entry name" value="PAS"/>
    <property type="match status" value="1"/>
</dbReference>
<dbReference type="InterPro" id="IPR003594">
    <property type="entry name" value="HATPase_dom"/>
</dbReference>
<evidence type="ECO:0000313" key="12">
    <source>
        <dbReference type="EMBL" id="BBD09915.1"/>
    </source>
</evidence>
<dbReference type="Gene3D" id="3.30.565.10">
    <property type="entry name" value="Histidine kinase-like ATPase, C-terminal domain"/>
    <property type="match status" value="1"/>
</dbReference>
<dbReference type="Gene3D" id="1.10.287.130">
    <property type="match status" value="1"/>
</dbReference>
<evidence type="ECO:0000256" key="1">
    <source>
        <dbReference type="ARBA" id="ARBA00000085"/>
    </source>
</evidence>
<dbReference type="InterPro" id="IPR000014">
    <property type="entry name" value="PAS"/>
</dbReference>
<dbReference type="InterPro" id="IPR036097">
    <property type="entry name" value="HisK_dim/P_sf"/>
</dbReference>
<dbReference type="SUPFAM" id="SSF47384">
    <property type="entry name" value="Homodimeric domain of signal transducing histidine kinase"/>
    <property type="match status" value="1"/>
</dbReference>
<evidence type="ECO:0000256" key="6">
    <source>
        <dbReference type="ARBA" id="ARBA00022777"/>
    </source>
</evidence>
<dbReference type="CDD" id="cd00082">
    <property type="entry name" value="HisKA"/>
    <property type="match status" value="1"/>
</dbReference>
<feature type="domain" description="Histidine kinase" evidence="9">
    <location>
        <begin position="275"/>
        <end position="483"/>
    </location>
</feature>
<evidence type="ECO:0000256" key="2">
    <source>
        <dbReference type="ARBA" id="ARBA00012438"/>
    </source>
</evidence>
<dbReference type="InterPro" id="IPR035965">
    <property type="entry name" value="PAS-like_dom_sf"/>
</dbReference>
<protein>
    <recommendedName>
        <fullName evidence="2">histidine kinase</fullName>
        <ecNumber evidence="2">2.7.13.3</ecNumber>
    </recommendedName>
</protein>
<feature type="domain" description="PAC" evidence="11">
    <location>
        <begin position="208"/>
        <end position="262"/>
    </location>
</feature>
<dbReference type="KEGG" id="dfl:DFE_3189"/>
<dbReference type="InterPro" id="IPR005467">
    <property type="entry name" value="His_kinase_dom"/>
</dbReference>
<reference evidence="12 13" key="1">
    <citation type="journal article" date="2018" name="Sci. Adv.">
        <title>Multi-heme cytochromes provide a pathway for survival in energy-limited environments.</title>
        <authorList>
            <person name="Deng X."/>
            <person name="Dohmae N."/>
            <person name="Nealson K.H."/>
            <person name="Hashimoto K."/>
            <person name="Okamoto A."/>
        </authorList>
    </citation>
    <scope>NUCLEOTIDE SEQUENCE [LARGE SCALE GENOMIC DNA]</scope>
    <source>
        <strain evidence="12 13">IS5</strain>
    </source>
</reference>
<evidence type="ECO:0000259" key="9">
    <source>
        <dbReference type="PROSITE" id="PS50109"/>
    </source>
</evidence>
<name>A0A2Z6B394_9BACT</name>
<organism evidence="12 13">
    <name type="scientific">Desulfovibrio ferrophilus</name>
    <dbReference type="NCBI Taxonomy" id="241368"/>
    <lineage>
        <taxon>Bacteria</taxon>
        <taxon>Pseudomonadati</taxon>
        <taxon>Thermodesulfobacteriota</taxon>
        <taxon>Desulfovibrionia</taxon>
        <taxon>Desulfovibrionales</taxon>
        <taxon>Desulfovibrionaceae</taxon>
        <taxon>Desulfovibrio</taxon>
    </lineage>
</organism>
<dbReference type="NCBIfam" id="TIGR00229">
    <property type="entry name" value="sensory_box"/>
    <property type="match status" value="1"/>
</dbReference>
<keyword evidence="4" id="KW-0808">Transferase</keyword>
<evidence type="ECO:0000256" key="7">
    <source>
        <dbReference type="ARBA" id="ARBA00022840"/>
    </source>
</evidence>
<dbReference type="EC" id="2.7.13.3" evidence="2"/>
<dbReference type="InterPro" id="IPR000700">
    <property type="entry name" value="PAS-assoc_C"/>
</dbReference>
<dbReference type="SUPFAM" id="SSF55785">
    <property type="entry name" value="PYP-like sensor domain (PAS domain)"/>
    <property type="match status" value="1"/>
</dbReference>
<dbReference type="PROSITE" id="PS50113">
    <property type="entry name" value="PAC"/>
    <property type="match status" value="1"/>
</dbReference>
<feature type="domain" description="PAS" evidence="10">
    <location>
        <begin position="135"/>
        <end position="180"/>
    </location>
</feature>
<dbReference type="InterPro" id="IPR036890">
    <property type="entry name" value="HATPase_C_sf"/>
</dbReference>
<dbReference type="Pfam" id="PF08448">
    <property type="entry name" value="PAS_4"/>
    <property type="match status" value="1"/>
</dbReference>
<dbReference type="PRINTS" id="PR00344">
    <property type="entry name" value="BCTRLSENSOR"/>
</dbReference>
<dbReference type="InterPro" id="IPR004358">
    <property type="entry name" value="Sig_transdc_His_kin-like_C"/>
</dbReference>
<dbReference type="GO" id="GO:0005524">
    <property type="term" value="F:ATP binding"/>
    <property type="evidence" value="ECO:0007669"/>
    <property type="project" value="UniProtKB-KW"/>
</dbReference>
<accession>A0A2Z6B394</accession>
<dbReference type="InterPro" id="IPR013656">
    <property type="entry name" value="PAS_4"/>
</dbReference>
<dbReference type="Pfam" id="PF02518">
    <property type="entry name" value="HATPase_c"/>
    <property type="match status" value="1"/>
</dbReference>
<dbReference type="InterPro" id="IPR003661">
    <property type="entry name" value="HisK_dim/P_dom"/>
</dbReference>
<evidence type="ECO:0000259" key="11">
    <source>
        <dbReference type="PROSITE" id="PS50113"/>
    </source>
</evidence>
<keyword evidence="5" id="KW-0547">Nucleotide-binding</keyword>
<keyword evidence="3" id="KW-0597">Phosphoprotein</keyword>
<evidence type="ECO:0000256" key="5">
    <source>
        <dbReference type="ARBA" id="ARBA00022741"/>
    </source>
</evidence>
<dbReference type="PROSITE" id="PS50109">
    <property type="entry name" value="HIS_KIN"/>
    <property type="match status" value="1"/>
</dbReference>
<evidence type="ECO:0000256" key="3">
    <source>
        <dbReference type="ARBA" id="ARBA00022553"/>
    </source>
</evidence>
<dbReference type="OrthoDB" id="1931120at2"/>
<dbReference type="SMART" id="SM00387">
    <property type="entry name" value="HATPase_c"/>
    <property type="match status" value="1"/>
</dbReference>
<keyword evidence="8" id="KW-0902">Two-component regulatory system</keyword>
<evidence type="ECO:0000313" key="13">
    <source>
        <dbReference type="Proteomes" id="UP000269883"/>
    </source>
</evidence>
<dbReference type="AlphaFoldDB" id="A0A2Z6B394"/>
<dbReference type="EMBL" id="AP017378">
    <property type="protein sequence ID" value="BBD09915.1"/>
    <property type="molecule type" value="Genomic_DNA"/>
</dbReference>
<keyword evidence="7" id="KW-0067">ATP-binding</keyword>
<sequence>MQDIAKAGPECLVAIGGSGPELMQLLEMFDCQDIREGFPWMRLVGVVDGTTRPEVSGALALSRVRLFSTVGELLSAHPEVDIVFDLHATPERSRALRGGLPEGVSVVDARAAMVFWEMIMSGKICAPCQSNLHQARAFLTTVLDGMEEDILLLDLEGRIVDCNRNVTTRLGQPKSAFQGRYCHEVEGGSFCRRSRRECPFRETVMTGKKAEAVHTKLDDDGRLLYFRVYTYPLFNELSELINVVEIRRDITSRTYTEQRLQQAQKMAAIGELSTYIAHEIRNPLFAIGGFARSLLRAENLDEEAQGKVKIILEEASRLDGILKSILNYARPSDTKAGEVDVNSVVGETVQLMSIGCDQEGIRIKTNLDSKVARAKGVPELLKQCLINMVKNSMEAMESGKGCITLFTGMEDEYVIVRVEDTGRGMADDVKLKVFNPFFSTKDKGSGLGLAMTKKIVEDVGGRISLSSHEGVGTVVTLFLPPVLAVDGDTLDAEDIPA</sequence>
<dbReference type="Proteomes" id="UP000269883">
    <property type="component" value="Chromosome"/>
</dbReference>
<dbReference type="Gene3D" id="3.30.450.20">
    <property type="entry name" value="PAS domain"/>
    <property type="match status" value="1"/>
</dbReference>
<dbReference type="SUPFAM" id="SSF55874">
    <property type="entry name" value="ATPase domain of HSP90 chaperone/DNA topoisomerase II/histidine kinase"/>
    <property type="match status" value="1"/>
</dbReference>